<keyword evidence="2" id="KW-1185">Reference proteome</keyword>
<keyword evidence="1" id="KW-1133">Transmembrane helix</keyword>
<name>A0A6P6GIB1_ZIZJJ</name>
<keyword evidence="1" id="KW-0812">Transmembrane</keyword>
<keyword evidence="1" id="KW-0472">Membrane</keyword>
<accession>A0A6P6GIB1</accession>
<dbReference type="PANTHER" id="PTHR38225">
    <property type="entry name" value="PROTEIN, PUTATIVE-RELATED"/>
    <property type="match status" value="1"/>
</dbReference>
<dbReference type="AlphaFoldDB" id="A0A6P6GIB1"/>
<dbReference type="Proteomes" id="UP001652623">
    <property type="component" value="Chromosome 12"/>
</dbReference>
<protein>
    <submittedName>
        <fullName evidence="3">Uncharacterized protein LOC112493129</fullName>
    </submittedName>
</protein>
<organism evidence="2 3">
    <name type="scientific">Ziziphus jujuba</name>
    <name type="common">Chinese jujube</name>
    <name type="synonym">Ziziphus sativa</name>
    <dbReference type="NCBI Taxonomy" id="326968"/>
    <lineage>
        <taxon>Eukaryota</taxon>
        <taxon>Viridiplantae</taxon>
        <taxon>Streptophyta</taxon>
        <taxon>Embryophyta</taxon>
        <taxon>Tracheophyta</taxon>
        <taxon>Spermatophyta</taxon>
        <taxon>Magnoliopsida</taxon>
        <taxon>eudicotyledons</taxon>
        <taxon>Gunneridae</taxon>
        <taxon>Pentapetalae</taxon>
        <taxon>rosids</taxon>
        <taxon>fabids</taxon>
        <taxon>Rosales</taxon>
        <taxon>Rhamnaceae</taxon>
        <taxon>Paliureae</taxon>
        <taxon>Ziziphus</taxon>
    </lineage>
</organism>
<dbReference type="KEGG" id="zju:112493129"/>
<sequence length="130" mass="14715">MALSMQAVFSLNRSFCRRRILKHPQVRSQFKDDHQGKWANNNIVDANLRVLTERIKELRTKDSLNKCMMLRNIGWNYKYNYGKKTKGSIGGLVAESLVFMGFASGVLGLVFLGGTLCICLVFLIVQLTAK</sequence>
<evidence type="ECO:0000313" key="3">
    <source>
        <dbReference type="RefSeq" id="XP_024933848.3"/>
    </source>
</evidence>
<dbReference type="RefSeq" id="XP_024933848.3">
    <property type="nucleotide sequence ID" value="XM_025078080.3"/>
</dbReference>
<evidence type="ECO:0000256" key="1">
    <source>
        <dbReference type="SAM" id="Phobius"/>
    </source>
</evidence>
<proteinExistence type="predicted"/>
<gene>
    <name evidence="3" type="primary">LOC112493129</name>
</gene>
<dbReference type="PANTHER" id="PTHR38225:SF3">
    <property type="entry name" value="RX N-TERMINAL DOMAIN-CONTAINING PROTEIN"/>
    <property type="match status" value="1"/>
</dbReference>
<dbReference type="GeneID" id="112493129"/>
<evidence type="ECO:0000313" key="2">
    <source>
        <dbReference type="Proteomes" id="UP001652623"/>
    </source>
</evidence>
<feature type="transmembrane region" description="Helical" evidence="1">
    <location>
        <begin position="97"/>
        <end position="125"/>
    </location>
</feature>
<reference evidence="3" key="1">
    <citation type="submission" date="2025-08" db="UniProtKB">
        <authorList>
            <consortium name="RefSeq"/>
        </authorList>
    </citation>
    <scope>IDENTIFICATION</scope>
    <source>
        <tissue evidence="3">Seedling</tissue>
    </source>
</reference>